<dbReference type="EMBL" id="AMZH03003634">
    <property type="protein sequence ID" value="RRT71689.1"/>
    <property type="molecule type" value="Genomic_DNA"/>
</dbReference>
<evidence type="ECO:0000313" key="2">
    <source>
        <dbReference type="Proteomes" id="UP000287651"/>
    </source>
</evidence>
<organism evidence="1 2">
    <name type="scientific">Ensete ventricosum</name>
    <name type="common">Abyssinian banana</name>
    <name type="synonym">Musa ensete</name>
    <dbReference type="NCBI Taxonomy" id="4639"/>
    <lineage>
        <taxon>Eukaryota</taxon>
        <taxon>Viridiplantae</taxon>
        <taxon>Streptophyta</taxon>
        <taxon>Embryophyta</taxon>
        <taxon>Tracheophyta</taxon>
        <taxon>Spermatophyta</taxon>
        <taxon>Magnoliopsida</taxon>
        <taxon>Liliopsida</taxon>
        <taxon>Zingiberales</taxon>
        <taxon>Musaceae</taxon>
        <taxon>Ensete</taxon>
    </lineage>
</organism>
<accession>A0A427A604</accession>
<dbReference type="Proteomes" id="UP000287651">
    <property type="component" value="Unassembled WGS sequence"/>
</dbReference>
<evidence type="ECO:0000313" key="1">
    <source>
        <dbReference type="EMBL" id="RRT71689.1"/>
    </source>
</evidence>
<comment type="caution">
    <text evidence="1">The sequence shown here is derived from an EMBL/GenBank/DDBJ whole genome shotgun (WGS) entry which is preliminary data.</text>
</comment>
<proteinExistence type="predicted"/>
<name>A0A427A604_ENSVE</name>
<dbReference type="AlphaFoldDB" id="A0A427A604"/>
<gene>
    <name evidence="1" type="ORF">B296_00002330</name>
</gene>
<protein>
    <submittedName>
        <fullName evidence="1">Uncharacterized protein</fullName>
    </submittedName>
</protein>
<reference evidence="1 2" key="1">
    <citation type="journal article" date="2014" name="Agronomy (Basel)">
        <title>A Draft Genome Sequence for Ensete ventricosum, the Drought-Tolerant Tree Against Hunger.</title>
        <authorList>
            <person name="Harrison J."/>
            <person name="Moore K.A."/>
            <person name="Paszkiewicz K."/>
            <person name="Jones T."/>
            <person name="Grant M."/>
            <person name="Ambacheew D."/>
            <person name="Muzemil S."/>
            <person name="Studholme D.J."/>
        </authorList>
    </citation>
    <scope>NUCLEOTIDE SEQUENCE [LARGE SCALE GENOMIC DNA]</scope>
</reference>
<sequence>MHFEGGRDFYSFLIKILSSIVSTSRSILAVWLLGNTSAITAGVNGGFGVMFGSYLWPMSAKYIGSWESLVTAVSSRKLAMASTSLVFTVLVGPHKRYPLFQASSYLELEQSVLPEHTDSRSNIDSFHQNKYVHSG</sequence>